<evidence type="ECO:0000256" key="2">
    <source>
        <dbReference type="ARBA" id="ARBA00008017"/>
    </source>
</evidence>
<dbReference type="Proteomes" id="UP000237682">
    <property type="component" value="Unassembled WGS sequence"/>
</dbReference>
<organism evidence="11 12">
    <name type="scientific">Labrys okinawensis</name>
    <dbReference type="NCBI Taxonomy" id="346911"/>
    <lineage>
        <taxon>Bacteria</taxon>
        <taxon>Pseudomonadati</taxon>
        <taxon>Pseudomonadota</taxon>
        <taxon>Alphaproteobacteria</taxon>
        <taxon>Hyphomicrobiales</taxon>
        <taxon>Xanthobacteraceae</taxon>
        <taxon>Labrys</taxon>
    </lineage>
</organism>
<evidence type="ECO:0000313" key="11">
    <source>
        <dbReference type="EMBL" id="PRH85980.1"/>
    </source>
</evidence>
<sequence length="274" mass="28405">MLSGGPPAPRHRRLPLPIDLNGLGNLFILYGINCLGALVITLIGWWAAGMLERLTARTLTATSRMDPIVTAFLSSLVRYGVLVLVFVLILQVIGIQATSLVAVLGAASLAIGLALQGTLSNMAAGVMLLLFRPFQLGDSIEVAGKAGTVKNLNLFMTELASGDNVQVLIPNGQVWGSPITNVSAYPTRSVNVKVPVPYGGNAEAVSGAIRDFLSRDGRVLPLPAASIVLSGFTDKGVDVAVQAWAKAGDADGLKAEIVRRASAALADATVAPAS</sequence>
<evidence type="ECO:0000256" key="4">
    <source>
        <dbReference type="ARBA" id="ARBA00022692"/>
    </source>
</evidence>
<feature type="transmembrane region" description="Helical" evidence="7">
    <location>
        <begin position="27"/>
        <end position="48"/>
    </location>
</feature>
<dbReference type="InterPro" id="IPR023408">
    <property type="entry name" value="MscS_beta-dom_sf"/>
</dbReference>
<comment type="similarity">
    <text evidence="2 7">Belongs to the MscS (TC 1.A.23) family.</text>
</comment>
<dbReference type="EMBL" id="PUEJ01000006">
    <property type="protein sequence ID" value="PRH85980.1"/>
    <property type="molecule type" value="Genomic_DNA"/>
</dbReference>
<keyword evidence="7" id="KW-0407">Ion channel</keyword>
<feature type="transmembrane region" description="Helical" evidence="7">
    <location>
        <begin position="100"/>
        <end position="131"/>
    </location>
</feature>
<dbReference type="InterPro" id="IPR006685">
    <property type="entry name" value="MscS_channel_2nd"/>
</dbReference>
<dbReference type="Pfam" id="PF21088">
    <property type="entry name" value="MS_channel_1st"/>
    <property type="match status" value="1"/>
</dbReference>
<keyword evidence="3" id="KW-1003">Cell membrane</keyword>
<dbReference type="PANTHER" id="PTHR30221">
    <property type="entry name" value="SMALL-CONDUCTANCE MECHANOSENSITIVE CHANNEL"/>
    <property type="match status" value="1"/>
</dbReference>
<keyword evidence="12" id="KW-1185">Reference proteome</keyword>
<dbReference type="Pfam" id="PF21082">
    <property type="entry name" value="MS_channel_3rd"/>
    <property type="match status" value="1"/>
</dbReference>
<accession>A0A2S9Q9I9</accession>
<feature type="domain" description="Mechanosensitive ion channel MscS C-terminal" evidence="9">
    <location>
        <begin position="190"/>
        <end position="265"/>
    </location>
</feature>
<dbReference type="InterPro" id="IPR049278">
    <property type="entry name" value="MS_channel_C"/>
</dbReference>
<dbReference type="InterPro" id="IPR008910">
    <property type="entry name" value="MSC_TM_helix"/>
</dbReference>
<dbReference type="Gene3D" id="1.10.287.1260">
    <property type="match status" value="1"/>
</dbReference>
<feature type="domain" description="Mechanosensitive ion channel MscS" evidence="8">
    <location>
        <begin position="118"/>
        <end position="183"/>
    </location>
</feature>
<evidence type="ECO:0000256" key="1">
    <source>
        <dbReference type="ARBA" id="ARBA00004651"/>
    </source>
</evidence>
<dbReference type="Gene3D" id="3.30.70.100">
    <property type="match status" value="1"/>
</dbReference>
<name>A0A2S9Q9I9_9HYPH</name>
<keyword evidence="5 7" id="KW-1133">Transmembrane helix</keyword>
<keyword evidence="6 7" id="KW-0472">Membrane</keyword>
<keyword evidence="7" id="KW-0406">Ion transport</keyword>
<dbReference type="SUPFAM" id="SSF50182">
    <property type="entry name" value="Sm-like ribonucleoproteins"/>
    <property type="match status" value="1"/>
</dbReference>
<dbReference type="Pfam" id="PF05552">
    <property type="entry name" value="MS_channel_1st_1"/>
    <property type="match status" value="1"/>
</dbReference>
<proteinExistence type="inferred from homology"/>
<feature type="transmembrane region" description="Helical" evidence="7">
    <location>
        <begin position="68"/>
        <end position="94"/>
    </location>
</feature>
<dbReference type="PANTHER" id="PTHR30221:SF8">
    <property type="entry name" value="SMALL-CONDUCTANCE MECHANOSENSITIVE CHANNEL"/>
    <property type="match status" value="1"/>
</dbReference>
<keyword evidence="7" id="KW-0997">Cell inner membrane</keyword>
<evidence type="ECO:0000259" key="10">
    <source>
        <dbReference type="Pfam" id="PF21088"/>
    </source>
</evidence>
<dbReference type="GO" id="GO:0008381">
    <property type="term" value="F:mechanosensitive monoatomic ion channel activity"/>
    <property type="evidence" value="ECO:0007669"/>
    <property type="project" value="InterPro"/>
</dbReference>
<gene>
    <name evidence="11" type="ORF">C5L14_17100</name>
</gene>
<dbReference type="InterPro" id="IPR010920">
    <property type="entry name" value="LSM_dom_sf"/>
</dbReference>
<evidence type="ECO:0000259" key="8">
    <source>
        <dbReference type="Pfam" id="PF00924"/>
    </source>
</evidence>
<protein>
    <recommendedName>
        <fullName evidence="7">Small-conductance mechanosensitive channel</fullName>
    </recommendedName>
</protein>
<keyword evidence="7" id="KW-0813">Transport</keyword>
<evidence type="ECO:0000256" key="6">
    <source>
        <dbReference type="ARBA" id="ARBA00023136"/>
    </source>
</evidence>
<dbReference type="OrthoDB" id="9814206at2"/>
<comment type="subcellular location">
    <subcellularLocation>
        <location evidence="7">Cell inner membrane</location>
        <topology evidence="7">Multi-pass membrane protein</topology>
    </subcellularLocation>
    <subcellularLocation>
        <location evidence="1">Cell membrane</location>
        <topology evidence="1">Multi-pass membrane protein</topology>
    </subcellularLocation>
</comment>
<dbReference type="AlphaFoldDB" id="A0A2S9Q9I9"/>
<comment type="function">
    <text evidence="7">Mechanosensitive channel that participates in the regulation of osmotic pressure changes within the cell, opening in response to stretch forces in the membrane lipid bilayer, without the need for other proteins. Contributes to normal resistance to hypoosmotic shock. Forms an ion channel of 1.0 nanosiemens conductance with a slight preference for anions.</text>
</comment>
<feature type="domain" description="Mechanosensitive ion channel transmembrane helices 2/3" evidence="10">
    <location>
        <begin position="76"/>
        <end position="116"/>
    </location>
</feature>
<dbReference type="InterPro" id="IPR049142">
    <property type="entry name" value="MS_channel_1st"/>
</dbReference>
<comment type="caution">
    <text evidence="11">The sequence shown here is derived from an EMBL/GenBank/DDBJ whole genome shotgun (WGS) entry which is preliminary data.</text>
</comment>
<evidence type="ECO:0000256" key="3">
    <source>
        <dbReference type="ARBA" id="ARBA00022475"/>
    </source>
</evidence>
<dbReference type="InterPro" id="IPR011066">
    <property type="entry name" value="MscS_channel_C_sf"/>
</dbReference>
<dbReference type="InterPro" id="IPR011014">
    <property type="entry name" value="MscS_channel_TM-2"/>
</dbReference>
<evidence type="ECO:0000256" key="5">
    <source>
        <dbReference type="ARBA" id="ARBA00022989"/>
    </source>
</evidence>
<evidence type="ECO:0000259" key="9">
    <source>
        <dbReference type="Pfam" id="PF21082"/>
    </source>
</evidence>
<dbReference type="InterPro" id="IPR045275">
    <property type="entry name" value="MscS_archaea/bacteria_type"/>
</dbReference>
<comment type="subunit">
    <text evidence="7">Homoheptamer.</text>
</comment>
<dbReference type="GO" id="GO:0005886">
    <property type="term" value="C:plasma membrane"/>
    <property type="evidence" value="ECO:0007669"/>
    <property type="project" value="UniProtKB-SubCell"/>
</dbReference>
<evidence type="ECO:0000256" key="7">
    <source>
        <dbReference type="RuleBase" id="RU369025"/>
    </source>
</evidence>
<evidence type="ECO:0000313" key="12">
    <source>
        <dbReference type="Proteomes" id="UP000237682"/>
    </source>
</evidence>
<dbReference type="Gene3D" id="2.30.30.60">
    <property type="match status" value="1"/>
</dbReference>
<dbReference type="SUPFAM" id="SSF82861">
    <property type="entry name" value="Mechanosensitive channel protein MscS (YggB), transmembrane region"/>
    <property type="match status" value="1"/>
</dbReference>
<dbReference type="SUPFAM" id="SSF82689">
    <property type="entry name" value="Mechanosensitive channel protein MscS (YggB), C-terminal domain"/>
    <property type="match status" value="1"/>
</dbReference>
<comment type="caution">
    <text evidence="7">Lacks conserved residue(s) required for the propagation of feature annotation.</text>
</comment>
<reference evidence="11 12" key="1">
    <citation type="submission" date="2018-02" db="EMBL/GenBank/DDBJ databases">
        <title>Whole genome sequencing of endophytic bacterium.</title>
        <authorList>
            <person name="Eedara R."/>
            <person name="Podile A.R."/>
        </authorList>
    </citation>
    <scope>NUCLEOTIDE SEQUENCE [LARGE SCALE GENOMIC DNA]</scope>
    <source>
        <strain evidence="11 12">RP1T</strain>
    </source>
</reference>
<keyword evidence="4 7" id="KW-0812">Transmembrane</keyword>
<dbReference type="Pfam" id="PF00924">
    <property type="entry name" value="MS_channel_2nd"/>
    <property type="match status" value="1"/>
</dbReference>